<dbReference type="EMBL" id="JBEDNZ010000022">
    <property type="protein sequence ID" value="KAL0818439.1"/>
    <property type="molecule type" value="Genomic_DNA"/>
</dbReference>
<dbReference type="AlphaFoldDB" id="A0ABD0SF25"/>
<dbReference type="PANTHER" id="PTHR47331:SF4">
    <property type="entry name" value="PEPTIDASE S1 DOMAIN-CONTAINING PROTEIN"/>
    <property type="match status" value="1"/>
</dbReference>
<reference evidence="1 2" key="1">
    <citation type="submission" date="2024-06" db="EMBL/GenBank/DDBJ databases">
        <title>A chromosome-level genome assembly of beet webworm, Loxostege sticticalis.</title>
        <authorList>
            <person name="Zhang Y."/>
        </authorList>
    </citation>
    <scope>NUCLEOTIDE SEQUENCE [LARGE SCALE GENOMIC DNA]</scope>
    <source>
        <strain evidence="1">AQ028</strain>
        <tissue evidence="1">Male pupae</tissue>
    </source>
</reference>
<proteinExistence type="predicted"/>
<dbReference type="Proteomes" id="UP001549921">
    <property type="component" value="Unassembled WGS sequence"/>
</dbReference>
<organism evidence="1 2">
    <name type="scientific">Loxostege sticticalis</name>
    <name type="common">Beet webworm moth</name>
    <dbReference type="NCBI Taxonomy" id="481309"/>
    <lineage>
        <taxon>Eukaryota</taxon>
        <taxon>Metazoa</taxon>
        <taxon>Ecdysozoa</taxon>
        <taxon>Arthropoda</taxon>
        <taxon>Hexapoda</taxon>
        <taxon>Insecta</taxon>
        <taxon>Pterygota</taxon>
        <taxon>Neoptera</taxon>
        <taxon>Endopterygota</taxon>
        <taxon>Lepidoptera</taxon>
        <taxon>Glossata</taxon>
        <taxon>Ditrysia</taxon>
        <taxon>Pyraloidea</taxon>
        <taxon>Crambidae</taxon>
        <taxon>Pyraustinae</taxon>
        <taxon>Loxostege</taxon>
    </lineage>
</organism>
<evidence type="ECO:0008006" key="3">
    <source>
        <dbReference type="Google" id="ProtNLM"/>
    </source>
</evidence>
<accession>A0ABD0SF25</accession>
<evidence type="ECO:0000313" key="1">
    <source>
        <dbReference type="EMBL" id="KAL0818439.1"/>
    </source>
</evidence>
<protein>
    <recommendedName>
        <fullName evidence="3">Peptidase aspartic putative domain-containing protein</fullName>
    </recommendedName>
</protein>
<name>A0ABD0SF25_LOXSC</name>
<dbReference type="PANTHER" id="PTHR47331">
    <property type="entry name" value="PHD-TYPE DOMAIN-CONTAINING PROTEIN"/>
    <property type="match status" value="1"/>
</dbReference>
<evidence type="ECO:0000313" key="2">
    <source>
        <dbReference type="Proteomes" id="UP001549921"/>
    </source>
</evidence>
<comment type="caution">
    <text evidence="1">The sequence shown here is derived from an EMBL/GenBank/DDBJ whole genome shotgun (WGS) entry which is preliminary data.</text>
</comment>
<sequence>MLSDFLKAEALKISTTSNTYFEESRFDQTKSYQRNNSVNRPHHAVLLQSEQKDATKCQFCRTSNHSLVDCKRFRKALRTTRWQHVKRNGLCFKCISSRHNKETCTAPVCDIDNCGQAHHKLLHYPITKRDASIEQPTISTVQSTSHQDASTETVTHINSTDRRVLLKVVPVHIHGPNGIISTSALLDDGSTVSLISGVLAERAGLRGRRETMRVSGACTDSELVLDSTVVSVNISGMDNKLHSIRAQSISELNLPIQRMINVNEYLSLSDIQSTTDVKPELLLGQDNYHLLFPLEVRLGKPNEPSATLTPLGWCIHGDVRVPRNFSSRTPHVTLFISEGGDSSSQGDHLLRERRLQLYLCSQCYICQLHACAYA</sequence>
<gene>
    <name evidence="1" type="ORF">ABMA28_008901</name>
</gene>